<dbReference type="FunFam" id="3.40.1360.10:FF:000002">
    <property type="entry name" value="DNA primase"/>
    <property type="match status" value="1"/>
</dbReference>
<dbReference type="GO" id="GO:0005737">
    <property type="term" value="C:cytoplasm"/>
    <property type="evidence" value="ECO:0007669"/>
    <property type="project" value="TreeGrafter"/>
</dbReference>
<dbReference type="Pfam" id="PF13155">
    <property type="entry name" value="Toprim_2"/>
    <property type="match status" value="1"/>
</dbReference>
<dbReference type="SUPFAM" id="SSF57783">
    <property type="entry name" value="Zinc beta-ribbon"/>
    <property type="match status" value="1"/>
</dbReference>
<comment type="cofactor">
    <cofactor evidence="12 13 14">
        <name>Zn(2+)</name>
        <dbReference type="ChEBI" id="CHEBI:29105"/>
    </cofactor>
    <text evidence="12 13 14">Binds 1 zinc ion per monomer.</text>
</comment>
<dbReference type="GO" id="GO:0000428">
    <property type="term" value="C:DNA-directed RNA polymerase complex"/>
    <property type="evidence" value="ECO:0007669"/>
    <property type="project" value="UniProtKB-KW"/>
</dbReference>
<keyword evidence="5 12" id="KW-0235">DNA replication</keyword>
<evidence type="ECO:0000313" key="17">
    <source>
        <dbReference type="EMBL" id="CUO54495.1"/>
    </source>
</evidence>
<gene>
    <name evidence="17" type="primary">dnaG_3</name>
    <name evidence="12" type="synonym">dnaG</name>
    <name evidence="17" type="ORF">ERS852476_03194</name>
</gene>
<dbReference type="CDD" id="cd03364">
    <property type="entry name" value="TOPRIM_DnaG_primases"/>
    <property type="match status" value="1"/>
</dbReference>
<keyword evidence="1 12" id="KW-0240">DNA-directed RNA polymerase</keyword>
<dbReference type="RefSeq" id="WP_022380712.1">
    <property type="nucleotide sequence ID" value="NZ_CYZP01000037.1"/>
</dbReference>
<dbReference type="Gene3D" id="3.90.580.10">
    <property type="entry name" value="Zinc finger, CHC2-type domain"/>
    <property type="match status" value="1"/>
</dbReference>
<evidence type="ECO:0000256" key="8">
    <source>
        <dbReference type="ARBA" id="ARBA00022833"/>
    </source>
</evidence>
<evidence type="ECO:0000256" key="10">
    <source>
        <dbReference type="ARBA" id="ARBA00023125"/>
    </source>
</evidence>
<evidence type="ECO:0000256" key="9">
    <source>
        <dbReference type="ARBA" id="ARBA00022842"/>
    </source>
</evidence>
<evidence type="ECO:0000256" key="2">
    <source>
        <dbReference type="ARBA" id="ARBA00022515"/>
    </source>
</evidence>
<dbReference type="SMART" id="SM00400">
    <property type="entry name" value="ZnF_CHCC"/>
    <property type="match status" value="1"/>
</dbReference>
<evidence type="ECO:0000256" key="1">
    <source>
        <dbReference type="ARBA" id="ARBA00022478"/>
    </source>
</evidence>
<dbReference type="GO" id="GO:0003677">
    <property type="term" value="F:DNA binding"/>
    <property type="evidence" value="ECO:0007669"/>
    <property type="project" value="UniProtKB-KW"/>
</dbReference>
<dbReference type="InterPro" id="IPR036977">
    <property type="entry name" value="DNA_primase_Znf_CHC2"/>
</dbReference>
<evidence type="ECO:0000256" key="6">
    <source>
        <dbReference type="ARBA" id="ARBA00022723"/>
    </source>
</evidence>
<dbReference type="GO" id="GO:1990077">
    <property type="term" value="C:primosome complex"/>
    <property type="evidence" value="ECO:0007669"/>
    <property type="project" value="UniProtKB-KW"/>
</dbReference>
<dbReference type="FunFam" id="3.90.980.10:FF:000001">
    <property type="entry name" value="DNA primase"/>
    <property type="match status" value="1"/>
</dbReference>
<keyword evidence="11 12" id="KW-0804">Transcription</keyword>
<dbReference type="SMART" id="SM00493">
    <property type="entry name" value="TOPRIM"/>
    <property type="match status" value="1"/>
</dbReference>
<feature type="domain" description="Toprim" evidence="16">
    <location>
        <begin position="255"/>
        <end position="336"/>
    </location>
</feature>
<comment type="domain">
    <text evidence="12">Contains an N-terminal zinc-binding domain, a central core domain that contains the primase activity, and a C-terminal DnaB-binding domain.</text>
</comment>
<sequence>MRYSDDIIEEVRMKNDIVDVVSQYVKLNKRGSTYFGLCPFHNEKTPSFSVTPAKQMYYCFGCGAGGNVFNFVMEYENYTFGEALKHLADRAGVQLPKIEYSGEAKKKAERRAALLEINKLAAGYFYYQLRRESGRQAHEYLTGRGLSEETIRKFGLGYSDKYSDDLYKYLKSKNYSDELLRDSGLFNVDERRGMYDKFWNRVIFPIMDVNNRVIGFGGRVMGDGKPKYLNSPETTIFDKSRNLYGLNVARTTRKNYLILCEGYMDVISMHQAGFTNAVASLGTALTSGHASLLKRYTQEVLLLYDSDDAGVRAALRAIPILREAGVSSRVVNLKPHKDPDEFIKALGAEEFEKRLEQAMDSFMFRIHMAEREFPMEEPQGQNRFFERCAQMLLELSDELERNLYIEAIVKDYRSSGISVENLKKRVGALAMKGTPAEQRIQPKPVGAGQQKKKESAAEKAQKLMLTWLVTYPGIFDTVEKYIQPSDFVVPLYRQVAEMLYQQHRDGDVNPARLMNAFIDSEEQREVSSLFNATIHLETPEEQNRAFSDAVIRIKDESLKERNRTWDPTDIQGLQELVKAKKELEELGRKRQQLHISFE</sequence>
<evidence type="ECO:0000256" key="12">
    <source>
        <dbReference type="HAMAP-Rule" id="MF_00974"/>
    </source>
</evidence>
<evidence type="ECO:0000313" key="18">
    <source>
        <dbReference type="Proteomes" id="UP000095645"/>
    </source>
</evidence>
<evidence type="ECO:0000256" key="13">
    <source>
        <dbReference type="PIRNR" id="PIRNR002811"/>
    </source>
</evidence>
<feature type="zinc finger region" description="CHC2-type" evidence="12 14">
    <location>
        <begin position="38"/>
        <end position="62"/>
    </location>
</feature>
<dbReference type="SUPFAM" id="SSF56731">
    <property type="entry name" value="DNA primase core"/>
    <property type="match status" value="1"/>
</dbReference>
<keyword evidence="2 12" id="KW-0639">Primosome</keyword>
<dbReference type="HAMAP" id="MF_00974">
    <property type="entry name" value="DNA_primase_DnaG"/>
    <property type="match status" value="1"/>
</dbReference>
<organism evidence="17 18">
    <name type="scientific">Blautia obeum</name>
    <dbReference type="NCBI Taxonomy" id="40520"/>
    <lineage>
        <taxon>Bacteria</taxon>
        <taxon>Bacillati</taxon>
        <taxon>Bacillota</taxon>
        <taxon>Clostridia</taxon>
        <taxon>Lachnospirales</taxon>
        <taxon>Lachnospiraceae</taxon>
        <taxon>Blautia</taxon>
    </lineage>
</organism>
<comment type="function">
    <text evidence="12 13">RNA polymerase that catalyzes the synthesis of short RNA molecules used as primers for DNA polymerase during DNA replication.</text>
</comment>
<keyword evidence="10 12" id="KW-0238">DNA-binding</keyword>
<dbReference type="AlphaFoldDB" id="A0A174G2D1"/>
<dbReference type="InterPro" id="IPR013264">
    <property type="entry name" value="DNAG_N"/>
</dbReference>
<keyword evidence="9" id="KW-0460">Magnesium</keyword>
<dbReference type="EMBL" id="CYZP01000037">
    <property type="protein sequence ID" value="CUO54495.1"/>
    <property type="molecule type" value="Genomic_DNA"/>
</dbReference>
<dbReference type="EC" id="2.7.7.101" evidence="12"/>
<dbReference type="InterPro" id="IPR030846">
    <property type="entry name" value="DnaG_bac"/>
</dbReference>
<dbReference type="GO" id="GO:0006269">
    <property type="term" value="P:DNA replication, synthesis of primer"/>
    <property type="evidence" value="ECO:0007669"/>
    <property type="project" value="UniProtKB-UniRule"/>
</dbReference>
<proteinExistence type="inferred from homology"/>
<evidence type="ECO:0000256" key="14">
    <source>
        <dbReference type="PIRSR" id="PIRSR002811-1"/>
    </source>
</evidence>
<accession>A0A174G2D1</accession>
<dbReference type="PANTHER" id="PTHR30313:SF2">
    <property type="entry name" value="DNA PRIMASE"/>
    <property type="match status" value="1"/>
</dbReference>
<dbReference type="PANTHER" id="PTHR30313">
    <property type="entry name" value="DNA PRIMASE"/>
    <property type="match status" value="1"/>
</dbReference>
<dbReference type="FunFam" id="3.90.580.10:FF:000001">
    <property type="entry name" value="DNA primase"/>
    <property type="match status" value="1"/>
</dbReference>
<feature type="region of interest" description="Disordered" evidence="15">
    <location>
        <begin position="434"/>
        <end position="454"/>
    </location>
</feature>
<evidence type="ECO:0000256" key="15">
    <source>
        <dbReference type="SAM" id="MobiDB-lite"/>
    </source>
</evidence>
<comment type="subunit">
    <text evidence="12">Monomer. Interacts with DnaB.</text>
</comment>
<evidence type="ECO:0000256" key="5">
    <source>
        <dbReference type="ARBA" id="ARBA00022705"/>
    </source>
</evidence>
<dbReference type="GO" id="GO:0008270">
    <property type="term" value="F:zinc ion binding"/>
    <property type="evidence" value="ECO:0007669"/>
    <property type="project" value="UniProtKB-UniRule"/>
</dbReference>
<evidence type="ECO:0000256" key="4">
    <source>
        <dbReference type="ARBA" id="ARBA00022695"/>
    </source>
</evidence>
<dbReference type="PROSITE" id="PS50880">
    <property type="entry name" value="TOPRIM"/>
    <property type="match status" value="1"/>
</dbReference>
<dbReference type="Pfam" id="PF08275">
    <property type="entry name" value="DNAG_N"/>
    <property type="match status" value="1"/>
</dbReference>
<evidence type="ECO:0000256" key="7">
    <source>
        <dbReference type="ARBA" id="ARBA00022771"/>
    </source>
</evidence>
<evidence type="ECO:0000256" key="3">
    <source>
        <dbReference type="ARBA" id="ARBA00022679"/>
    </source>
</evidence>
<keyword evidence="8 12" id="KW-0862">Zinc</keyword>
<name>A0A174G2D1_9FIRM</name>
<dbReference type="GeneID" id="75078157"/>
<dbReference type="InterPro" id="IPR016136">
    <property type="entry name" value="DNA_helicase_N/primase_C"/>
</dbReference>
<dbReference type="InterPro" id="IPR006295">
    <property type="entry name" value="DNA_primase_DnaG"/>
</dbReference>
<dbReference type="InterPro" id="IPR037068">
    <property type="entry name" value="DNA_primase_core_N_sf"/>
</dbReference>
<dbReference type="Pfam" id="PF10410">
    <property type="entry name" value="DnaB_bind"/>
    <property type="match status" value="1"/>
</dbReference>
<dbReference type="Pfam" id="PF01807">
    <property type="entry name" value="Zn_ribbon_DnaG"/>
    <property type="match status" value="1"/>
</dbReference>
<keyword evidence="4 12" id="KW-0548">Nucleotidyltransferase</keyword>
<reference evidence="17 18" key="1">
    <citation type="submission" date="2015-09" db="EMBL/GenBank/DDBJ databases">
        <authorList>
            <consortium name="Pathogen Informatics"/>
        </authorList>
    </citation>
    <scope>NUCLEOTIDE SEQUENCE [LARGE SCALE GENOMIC DNA]</scope>
    <source>
        <strain evidence="17 18">2789STDY5834861</strain>
    </source>
</reference>
<dbReference type="InterPro" id="IPR006171">
    <property type="entry name" value="TOPRIM_dom"/>
</dbReference>
<comment type="catalytic activity">
    <reaction evidence="12">
        <text>ssDNA + n NTP = ssDNA/pppN(pN)n-1 hybrid + (n-1) diphosphate.</text>
        <dbReference type="EC" id="2.7.7.101"/>
    </reaction>
</comment>
<dbReference type="Gene3D" id="3.40.1360.10">
    <property type="match status" value="1"/>
</dbReference>
<keyword evidence="3 12" id="KW-0808">Transferase</keyword>
<keyword evidence="6 12" id="KW-0479">Metal-binding</keyword>
<dbReference type="InterPro" id="IPR002694">
    <property type="entry name" value="Znf_CHC2"/>
</dbReference>
<evidence type="ECO:0000256" key="11">
    <source>
        <dbReference type="ARBA" id="ARBA00023163"/>
    </source>
</evidence>
<dbReference type="Proteomes" id="UP000095645">
    <property type="component" value="Unassembled WGS sequence"/>
</dbReference>
<evidence type="ECO:0000259" key="16">
    <source>
        <dbReference type="PROSITE" id="PS50880"/>
    </source>
</evidence>
<dbReference type="InterPro" id="IPR034151">
    <property type="entry name" value="TOPRIM_DnaG_bac"/>
</dbReference>
<keyword evidence="7 12" id="KW-0863">Zinc-finger</keyword>
<dbReference type="NCBIfam" id="TIGR01391">
    <property type="entry name" value="dnaG"/>
    <property type="match status" value="1"/>
</dbReference>
<dbReference type="PIRSF" id="PIRSF002811">
    <property type="entry name" value="DnaG"/>
    <property type="match status" value="1"/>
</dbReference>
<dbReference type="InterPro" id="IPR050219">
    <property type="entry name" value="DnaG_primase"/>
</dbReference>
<comment type="similarity">
    <text evidence="12 13">Belongs to the DnaG primase family.</text>
</comment>
<dbReference type="InterPro" id="IPR019475">
    <property type="entry name" value="DNA_primase_DnaB-bd"/>
</dbReference>
<dbReference type="GO" id="GO:0003899">
    <property type="term" value="F:DNA-directed RNA polymerase activity"/>
    <property type="evidence" value="ECO:0007669"/>
    <property type="project" value="UniProtKB-UniRule"/>
</dbReference>
<dbReference type="Gene3D" id="3.90.980.10">
    <property type="entry name" value="DNA primase, catalytic core, N-terminal domain"/>
    <property type="match status" value="1"/>
</dbReference>
<protein>
    <recommendedName>
        <fullName evidence="12 13">DNA primase</fullName>
        <ecNumber evidence="12">2.7.7.101</ecNumber>
    </recommendedName>
</protein>
<dbReference type="Gene3D" id="1.10.860.10">
    <property type="entry name" value="DNAb Helicase, Chain A"/>
    <property type="match status" value="1"/>
</dbReference>